<protein>
    <submittedName>
        <fullName evidence="1">Uncharacterized protein</fullName>
    </submittedName>
</protein>
<accession>D5BKX2</accession>
<dbReference type="HOGENOM" id="CLU_3384567_0_0_10"/>
<keyword evidence="2" id="KW-1185">Reference proteome</keyword>
<evidence type="ECO:0000313" key="2">
    <source>
        <dbReference type="Proteomes" id="UP000001654"/>
    </source>
</evidence>
<evidence type="ECO:0000313" key="1">
    <source>
        <dbReference type="EMBL" id="ADF51871.1"/>
    </source>
</evidence>
<proteinExistence type="predicted"/>
<reference evidence="1 2" key="1">
    <citation type="journal article" date="2010" name="BMC Genomics">
        <title>The complete genome of Zunongwangia profunda SM-A87 reveals its adaptation to the deep-sea environment and ecological role in sedimentary organic nitrogen degradation.</title>
        <authorList>
            <person name="Qin Q.L."/>
            <person name="Zhang X.Y."/>
            <person name="Wang X.M."/>
            <person name="Liu G.M."/>
            <person name="Chen X.L."/>
            <person name="Xie B.B."/>
            <person name="Dang H.Y."/>
            <person name="Zhou B.C."/>
            <person name="Yu J."/>
            <person name="Zhang Y.Z."/>
        </authorList>
    </citation>
    <scope>NUCLEOTIDE SEQUENCE [LARGE SCALE GENOMIC DNA]</scope>
    <source>
        <strain evidence="2">DSM 18752 / CCTCC AB 206139 / SM-A87</strain>
    </source>
</reference>
<gene>
    <name evidence="1" type="ordered locus">ZPR_1536</name>
</gene>
<dbReference type="AlphaFoldDB" id="D5BKX2"/>
<name>D5BKX2_ZUNPS</name>
<organism evidence="1 2">
    <name type="scientific">Zunongwangia profunda (strain DSM 18752 / CCTCC AB 206139 / SM-A87)</name>
    <name type="common">Wangia profunda</name>
    <dbReference type="NCBI Taxonomy" id="655815"/>
    <lineage>
        <taxon>Bacteria</taxon>
        <taxon>Pseudomonadati</taxon>
        <taxon>Bacteroidota</taxon>
        <taxon>Flavobacteriia</taxon>
        <taxon>Flavobacteriales</taxon>
        <taxon>Flavobacteriaceae</taxon>
        <taxon>Zunongwangia</taxon>
    </lineage>
</organism>
<sequence>MMEWSGRQLIDDINTEHKGFNPSCLMEWSGSII</sequence>
<dbReference type="Proteomes" id="UP000001654">
    <property type="component" value="Chromosome"/>
</dbReference>
<dbReference type="KEGG" id="zpr:ZPR_1536"/>
<dbReference type="EMBL" id="CP001650">
    <property type="protein sequence ID" value="ADF51871.1"/>
    <property type="molecule type" value="Genomic_DNA"/>
</dbReference>